<dbReference type="KEGG" id="gtr:GLOTRDRAFT_138525"/>
<sequence>MFSAFKRSLPQISIFHNPSSPPSVNALNLLKAAVSSPYPPSKPNAPPLQFDLDVVESTPPTPDQLRTILSYLPSRSASLPPPSTFLSSHPTAPSPGEQPQTLDGVTKLASSNPSAFKWPVVVDWSGGRASVGDVEGVKNILEEIRKRRDGEVKDDDEYKPKGWFS</sequence>
<dbReference type="OMA" id="IVDWNNG"/>
<dbReference type="PANTHER" id="PTHR28071:SF1">
    <property type="entry name" value="REDOX PROTEIN FMP46, MITOCHONDRIAL-RELATED"/>
    <property type="match status" value="1"/>
</dbReference>
<dbReference type="EMBL" id="KB469301">
    <property type="protein sequence ID" value="EPQ55715.1"/>
    <property type="molecule type" value="Genomic_DNA"/>
</dbReference>
<comment type="function">
    <text evidence="1">Putative mitochondrial redox protein which could be involved in the reduction of small toxic molecules.</text>
</comment>
<keyword evidence="9" id="KW-1185">Reference proteome</keyword>
<dbReference type="OrthoDB" id="59229at2759"/>
<dbReference type="Gene3D" id="3.40.30.10">
    <property type="entry name" value="Glutaredoxin"/>
    <property type="match status" value="1"/>
</dbReference>
<evidence type="ECO:0000256" key="4">
    <source>
        <dbReference type="ARBA" id="ARBA00022946"/>
    </source>
</evidence>
<evidence type="ECO:0000313" key="8">
    <source>
        <dbReference type="EMBL" id="EPQ55715.1"/>
    </source>
</evidence>
<feature type="compositionally biased region" description="Polar residues" evidence="7">
    <location>
        <begin position="84"/>
        <end position="108"/>
    </location>
</feature>
<dbReference type="Proteomes" id="UP000030669">
    <property type="component" value="Unassembled WGS sequence"/>
</dbReference>
<accession>S7RMN3</accession>
<dbReference type="eggNOG" id="ENOG502S4MH">
    <property type="taxonomic scope" value="Eukaryota"/>
</dbReference>
<keyword evidence="6" id="KW-0496">Mitochondrion</keyword>
<evidence type="ECO:0008006" key="10">
    <source>
        <dbReference type="Google" id="ProtNLM"/>
    </source>
</evidence>
<name>S7RMN3_GLOTA</name>
<evidence type="ECO:0000256" key="2">
    <source>
        <dbReference type="ARBA" id="ARBA00004173"/>
    </source>
</evidence>
<keyword evidence="5" id="KW-0560">Oxidoreductase</keyword>
<dbReference type="HOGENOM" id="CLU_136347_0_0_1"/>
<organism evidence="8 9">
    <name type="scientific">Gloeophyllum trabeum (strain ATCC 11539 / FP-39264 / Madison 617)</name>
    <name type="common">Brown rot fungus</name>
    <dbReference type="NCBI Taxonomy" id="670483"/>
    <lineage>
        <taxon>Eukaryota</taxon>
        <taxon>Fungi</taxon>
        <taxon>Dikarya</taxon>
        <taxon>Basidiomycota</taxon>
        <taxon>Agaricomycotina</taxon>
        <taxon>Agaricomycetes</taxon>
        <taxon>Gloeophyllales</taxon>
        <taxon>Gloeophyllaceae</taxon>
        <taxon>Gloeophyllum</taxon>
    </lineage>
</organism>
<dbReference type="RefSeq" id="XP_007865759.1">
    <property type="nucleotide sequence ID" value="XM_007867568.1"/>
</dbReference>
<dbReference type="Pfam" id="PF07955">
    <property type="entry name" value="DUF1687"/>
    <property type="match status" value="1"/>
</dbReference>
<dbReference type="AlphaFoldDB" id="S7RMN3"/>
<dbReference type="GO" id="GO:0016491">
    <property type="term" value="F:oxidoreductase activity"/>
    <property type="evidence" value="ECO:0007669"/>
    <property type="project" value="UniProtKB-KW"/>
</dbReference>
<reference evidence="8 9" key="1">
    <citation type="journal article" date="2012" name="Science">
        <title>The Paleozoic origin of enzymatic lignin decomposition reconstructed from 31 fungal genomes.</title>
        <authorList>
            <person name="Floudas D."/>
            <person name="Binder M."/>
            <person name="Riley R."/>
            <person name="Barry K."/>
            <person name="Blanchette R.A."/>
            <person name="Henrissat B."/>
            <person name="Martinez A.T."/>
            <person name="Otillar R."/>
            <person name="Spatafora J.W."/>
            <person name="Yadav J.S."/>
            <person name="Aerts A."/>
            <person name="Benoit I."/>
            <person name="Boyd A."/>
            <person name="Carlson A."/>
            <person name="Copeland A."/>
            <person name="Coutinho P.M."/>
            <person name="de Vries R.P."/>
            <person name="Ferreira P."/>
            <person name="Findley K."/>
            <person name="Foster B."/>
            <person name="Gaskell J."/>
            <person name="Glotzer D."/>
            <person name="Gorecki P."/>
            <person name="Heitman J."/>
            <person name="Hesse C."/>
            <person name="Hori C."/>
            <person name="Igarashi K."/>
            <person name="Jurgens J.A."/>
            <person name="Kallen N."/>
            <person name="Kersten P."/>
            <person name="Kohler A."/>
            <person name="Kuees U."/>
            <person name="Kumar T.K.A."/>
            <person name="Kuo A."/>
            <person name="LaButti K."/>
            <person name="Larrondo L.F."/>
            <person name="Lindquist E."/>
            <person name="Ling A."/>
            <person name="Lombard V."/>
            <person name="Lucas S."/>
            <person name="Lundell T."/>
            <person name="Martin R."/>
            <person name="McLaughlin D.J."/>
            <person name="Morgenstern I."/>
            <person name="Morin E."/>
            <person name="Murat C."/>
            <person name="Nagy L.G."/>
            <person name="Nolan M."/>
            <person name="Ohm R.A."/>
            <person name="Patyshakuliyeva A."/>
            <person name="Rokas A."/>
            <person name="Ruiz-Duenas F.J."/>
            <person name="Sabat G."/>
            <person name="Salamov A."/>
            <person name="Samejima M."/>
            <person name="Schmutz J."/>
            <person name="Slot J.C."/>
            <person name="St John F."/>
            <person name="Stenlid J."/>
            <person name="Sun H."/>
            <person name="Sun S."/>
            <person name="Syed K."/>
            <person name="Tsang A."/>
            <person name="Wiebenga A."/>
            <person name="Young D."/>
            <person name="Pisabarro A."/>
            <person name="Eastwood D.C."/>
            <person name="Martin F."/>
            <person name="Cullen D."/>
            <person name="Grigoriev I.V."/>
            <person name="Hibbett D.S."/>
        </authorList>
    </citation>
    <scope>NUCLEOTIDE SEQUENCE [LARGE SCALE GENOMIC DNA]</scope>
    <source>
        <strain evidence="8 9">ATCC 11539</strain>
    </source>
</reference>
<evidence type="ECO:0000256" key="3">
    <source>
        <dbReference type="ARBA" id="ARBA00009734"/>
    </source>
</evidence>
<dbReference type="PROSITE" id="PS51353">
    <property type="entry name" value="ARSC"/>
    <property type="match status" value="1"/>
</dbReference>
<proteinExistence type="inferred from homology"/>
<comment type="subcellular location">
    <subcellularLocation>
        <location evidence="2">Mitochondrion</location>
    </subcellularLocation>
</comment>
<evidence type="ECO:0000313" key="9">
    <source>
        <dbReference type="Proteomes" id="UP000030669"/>
    </source>
</evidence>
<feature type="region of interest" description="Disordered" evidence="7">
    <location>
        <begin position="78"/>
        <end position="108"/>
    </location>
</feature>
<comment type="similarity">
    <text evidence="3">Belongs to the FMP46 family.</text>
</comment>
<dbReference type="PANTHER" id="PTHR28071">
    <property type="entry name" value="REDOX PROTEIN FMP46, MITOCHONDRIAL-RELATED"/>
    <property type="match status" value="1"/>
</dbReference>
<dbReference type="GO" id="GO:0005739">
    <property type="term" value="C:mitochondrion"/>
    <property type="evidence" value="ECO:0007669"/>
    <property type="project" value="UniProtKB-SubCell"/>
</dbReference>
<evidence type="ECO:0000256" key="5">
    <source>
        <dbReference type="ARBA" id="ARBA00023002"/>
    </source>
</evidence>
<dbReference type="InterPro" id="IPR012882">
    <property type="entry name" value="Fmp46"/>
</dbReference>
<evidence type="ECO:0000256" key="1">
    <source>
        <dbReference type="ARBA" id="ARBA00002963"/>
    </source>
</evidence>
<dbReference type="InterPro" id="IPR036249">
    <property type="entry name" value="Thioredoxin-like_sf"/>
</dbReference>
<evidence type="ECO:0000256" key="7">
    <source>
        <dbReference type="SAM" id="MobiDB-lite"/>
    </source>
</evidence>
<evidence type="ECO:0000256" key="6">
    <source>
        <dbReference type="ARBA" id="ARBA00023128"/>
    </source>
</evidence>
<gene>
    <name evidence="8" type="ORF">GLOTRDRAFT_138525</name>
</gene>
<protein>
    <recommendedName>
        <fullName evidence="10">Thioredoxin-like protein</fullName>
    </recommendedName>
</protein>
<dbReference type="SUPFAM" id="SSF52833">
    <property type="entry name" value="Thioredoxin-like"/>
    <property type="match status" value="1"/>
</dbReference>
<dbReference type="InterPro" id="IPR006660">
    <property type="entry name" value="Arsenate_reductase-like"/>
</dbReference>
<keyword evidence="4" id="KW-0809">Transit peptide</keyword>
<dbReference type="GeneID" id="19304011"/>